<evidence type="ECO:0000313" key="1">
    <source>
        <dbReference type="EMBL" id="GAG56525.1"/>
    </source>
</evidence>
<organism evidence="1">
    <name type="scientific">marine sediment metagenome</name>
    <dbReference type="NCBI Taxonomy" id="412755"/>
    <lineage>
        <taxon>unclassified sequences</taxon>
        <taxon>metagenomes</taxon>
        <taxon>ecological metagenomes</taxon>
    </lineage>
</organism>
<dbReference type="EMBL" id="BART01004754">
    <property type="protein sequence ID" value="GAG56525.1"/>
    <property type="molecule type" value="Genomic_DNA"/>
</dbReference>
<reference evidence="1" key="1">
    <citation type="journal article" date="2014" name="Front. Microbiol.">
        <title>High frequency of phylogenetically diverse reductive dehalogenase-homologous genes in deep subseafloor sedimentary metagenomes.</title>
        <authorList>
            <person name="Kawai M."/>
            <person name="Futagami T."/>
            <person name="Toyoda A."/>
            <person name="Takaki Y."/>
            <person name="Nishi S."/>
            <person name="Hori S."/>
            <person name="Arai W."/>
            <person name="Tsubouchi T."/>
            <person name="Morono Y."/>
            <person name="Uchiyama I."/>
            <person name="Ito T."/>
            <person name="Fujiyama A."/>
            <person name="Inagaki F."/>
            <person name="Takami H."/>
        </authorList>
    </citation>
    <scope>NUCLEOTIDE SEQUENCE</scope>
    <source>
        <strain evidence="1">Expedition CK06-06</strain>
    </source>
</reference>
<sequence>GSKSVIKDGIKIHPSVKIMSNKVIDIDTENTRKN</sequence>
<dbReference type="AlphaFoldDB" id="X0YKG8"/>
<gene>
    <name evidence="1" type="ORF">S01H4_11634</name>
</gene>
<comment type="caution">
    <text evidence="1">The sequence shown here is derived from an EMBL/GenBank/DDBJ whole genome shotgun (WGS) entry which is preliminary data.</text>
</comment>
<accession>X0YKG8</accession>
<proteinExistence type="predicted"/>
<feature type="non-terminal residue" evidence="1">
    <location>
        <position position="1"/>
    </location>
</feature>
<name>X0YKG8_9ZZZZ</name>
<protein>
    <submittedName>
        <fullName evidence="1">Uncharacterized protein</fullName>
    </submittedName>
</protein>